<name>A0A0F0KXR6_9MICO</name>
<dbReference type="InterPro" id="IPR004111">
    <property type="entry name" value="Repressor_TetR_C"/>
</dbReference>
<evidence type="ECO:0000256" key="1">
    <source>
        <dbReference type="ARBA" id="ARBA00023015"/>
    </source>
</evidence>
<dbReference type="Proteomes" id="UP000033448">
    <property type="component" value="Unassembled WGS sequence"/>
</dbReference>
<dbReference type="Gene3D" id="1.10.357.10">
    <property type="entry name" value="Tetracycline Repressor, domain 2"/>
    <property type="match status" value="1"/>
</dbReference>
<dbReference type="InterPro" id="IPR036271">
    <property type="entry name" value="Tet_transcr_reg_TetR-rel_C_sf"/>
</dbReference>
<sequence>MRGVAEHLNVTPMALYKHVAHHSELIDHMLDRVIGSIPDVRSGADWRESTRARVFAARSIFAAHAWAREAIESRPLATPQTLHHMDALMAGMFEGGLSADLVHHTMHALSTRMWGFTRDVLPTPQLPEDPEQRARAMTDFAASYPAIVHMATASPHAGEACDDDAEFAFALDLILDGTQRLHESGWTREAPF</sequence>
<accession>A0A0F0KXR6</accession>
<evidence type="ECO:0000313" key="5">
    <source>
        <dbReference type="Proteomes" id="UP000033448"/>
    </source>
</evidence>
<evidence type="ECO:0000313" key="4">
    <source>
        <dbReference type="EMBL" id="KJL24890.1"/>
    </source>
</evidence>
<dbReference type="PATRIC" id="fig|582680.7.peg.1654"/>
<dbReference type="EMBL" id="JYIT01000072">
    <property type="protein sequence ID" value="KJL24890.1"/>
    <property type="molecule type" value="Genomic_DNA"/>
</dbReference>
<dbReference type="Pfam" id="PF02909">
    <property type="entry name" value="TetR_C_1"/>
    <property type="match status" value="1"/>
</dbReference>
<dbReference type="Gene3D" id="1.10.10.60">
    <property type="entry name" value="Homeodomain-like"/>
    <property type="match status" value="1"/>
</dbReference>
<evidence type="ECO:0000256" key="2">
    <source>
        <dbReference type="ARBA" id="ARBA00023163"/>
    </source>
</evidence>
<feature type="domain" description="Tetracycline repressor TetR C-terminal" evidence="3">
    <location>
        <begin position="43"/>
        <end position="178"/>
    </location>
</feature>
<gene>
    <name evidence="4" type="ORF">RL72_01613</name>
</gene>
<dbReference type="GO" id="GO:0045892">
    <property type="term" value="P:negative regulation of DNA-templated transcription"/>
    <property type="evidence" value="ECO:0007669"/>
    <property type="project" value="InterPro"/>
</dbReference>
<dbReference type="AlphaFoldDB" id="A0A0F0KXR6"/>
<protein>
    <recommendedName>
        <fullName evidence="3">Tetracycline repressor TetR C-terminal domain-containing protein</fullName>
    </recommendedName>
</protein>
<reference evidence="4 5" key="1">
    <citation type="submission" date="2015-02" db="EMBL/GenBank/DDBJ databases">
        <title>Draft genome sequences of ten Microbacterium spp. with emphasis on heavy metal contaminated environments.</title>
        <authorList>
            <person name="Corretto E."/>
        </authorList>
    </citation>
    <scope>NUCLEOTIDE SEQUENCE [LARGE SCALE GENOMIC DNA]</scope>
    <source>
        <strain evidence="4 5">DSM 23848</strain>
    </source>
</reference>
<keyword evidence="2" id="KW-0804">Transcription</keyword>
<keyword evidence="1" id="KW-0805">Transcription regulation</keyword>
<organism evidence="4 5">
    <name type="scientific">Microbacterium azadirachtae</name>
    <dbReference type="NCBI Taxonomy" id="582680"/>
    <lineage>
        <taxon>Bacteria</taxon>
        <taxon>Bacillati</taxon>
        <taxon>Actinomycetota</taxon>
        <taxon>Actinomycetes</taxon>
        <taxon>Micrococcales</taxon>
        <taxon>Microbacteriaceae</taxon>
        <taxon>Microbacterium</taxon>
    </lineage>
</organism>
<comment type="caution">
    <text evidence="4">The sequence shown here is derived from an EMBL/GenBank/DDBJ whole genome shotgun (WGS) entry which is preliminary data.</text>
</comment>
<evidence type="ECO:0000259" key="3">
    <source>
        <dbReference type="Pfam" id="PF02909"/>
    </source>
</evidence>
<keyword evidence="5" id="KW-1185">Reference proteome</keyword>
<proteinExistence type="predicted"/>
<dbReference type="SUPFAM" id="SSF48498">
    <property type="entry name" value="Tetracyclin repressor-like, C-terminal domain"/>
    <property type="match status" value="1"/>
</dbReference>